<feature type="transmembrane region" description="Helical" evidence="1">
    <location>
        <begin position="12"/>
        <end position="31"/>
    </location>
</feature>
<dbReference type="EnsemblPlants" id="OB08G12080.1">
    <property type="protein sequence ID" value="OB08G12080.1"/>
    <property type="gene ID" value="OB08G12080"/>
</dbReference>
<evidence type="ECO:0000256" key="1">
    <source>
        <dbReference type="SAM" id="Phobius"/>
    </source>
</evidence>
<dbReference type="AlphaFoldDB" id="J3MQ29"/>
<protein>
    <submittedName>
        <fullName evidence="2">Uncharacterized protein</fullName>
    </submittedName>
</protein>
<keyword evidence="1" id="KW-1133">Transmembrane helix</keyword>
<dbReference type="Proteomes" id="UP000006038">
    <property type="component" value="Chromosome 8"/>
</dbReference>
<proteinExistence type="predicted"/>
<feature type="transmembrane region" description="Helical" evidence="1">
    <location>
        <begin position="61"/>
        <end position="84"/>
    </location>
</feature>
<evidence type="ECO:0000313" key="3">
    <source>
        <dbReference type="Proteomes" id="UP000006038"/>
    </source>
</evidence>
<reference evidence="2" key="1">
    <citation type="journal article" date="2013" name="Nat. Commun.">
        <title>Whole-genome sequencing of Oryza brachyantha reveals mechanisms underlying Oryza genome evolution.</title>
        <authorList>
            <person name="Chen J."/>
            <person name="Huang Q."/>
            <person name="Gao D."/>
            <person name="Wang J."/>
            <person name="Lang Y."/>
            <person name="Liu T."/>
            <person name="Li B."/>
            <person name="Bai Z."/>
            <person name="Luis Goicoechea J."/>
            <person name="Liang C."/>
            <person name="Chen C."/>
            <person name="Zhang W."/>
            <person name="Sun S."/>
            <person name="Liao Y."/>
            <person name="Zhang X."/>
            <person name="Yang L."/>
            <person name="Song C."/>
            <person name="Wang M."/>
            <person name="Shi J."/>
            <person name="Liu G."/>
            <person name="Liu J."/>
            <person name="Zhou H."/>
            <person name="Zhou W."/>
            <person name="Yu Q."/>
            <person name="An N."/>
            <person name="Chen Y."/>
            <person name="Cai Q."/>
            <person name="Wang B."/>
            <person name="Liu B."/>
            <person name="Min J."/>
            <person name="Huang Y."/>
            <person name="Wu H."/>
            <person name="Li Z."/>
            <person name="Zhang Y."/>
            <person name="Yin Y."/>
            <person name="Song W."/>
            <person name="Jiang J."/>
            <person name="Jackson S.A."/>
            <person name="Wing R.A."/>
            <person name="Wang J."/>
            <person name="Chen M."/>
        </authorList>
    </citation>
    <scope>NUCLEOTIDE SEQUENCE [LARGE SCALE GENOMIC DNA]</scope>
    <source>
        <strain evidence="2">cv. IRGC 101232</strain>
    </source>
</reference>
<keyword evidence="1" id="KW-0472">Membrane</keyword>
<organism evidence="2">
    <name type="scientific">Oryza brachyantha</name>
    <name type="common">malo sina</name>
    <dbReference type="NCBI Taxonomy" id="4533"/>
    <lineage>
        <taxon>Eukaryota</taxon>
        <taxon>Viridiplantae</taxon>
        <taxon>Streptophyta</taxon>
        <taxon>Embryophyta</taxon>
        <taxon>Tracheophyta</taxon>
        <taxon>Spermatophyta</taxon>
        <taxon>Magnoliopsida</taxon>
        <taxon>Liliopsida</taxon>
        <taxon>Poales</taxon>
        <taxon>Poaceae</taxon>
        <taxon>BOP clade</taxon>
        <taxon>Oryzoideae</taxon>
        <taxon>Oryzeae</taxon>
        <taxon>Oryzinae</taxon>
        <taxon>Oryza</taxon>
    </lineage>
</organism>
<dbReference type="Gramene" id="OB08G12080.1">
    <property type="protein sequence ID" value="OB08G12080.1"/>
    <property type="gene ID" value="OB08G12080"/>
</dbReference>
<dbReference type="HOGENOM" id="CLU_2504463_0_0_1"/>
<reference evidence="2" key="2">
    <citation type="submission" date="2013-04" db="UniProtKB">
        <authorList>
            <consortium name="EnsemblPlants"/>
        </authorList>
    </citation>
    <scope>IDENTIFICATION</scope>
</reference>
<accession>J3MQ29</accession>
<sequence>MVSPFCLLNMAYFRKPVMLSYVVALVLSRVLHRDMFSRLCELAMEPCLQLIFTNRLSNSSVGFVVLSVDCCYGIWHAAVVFGLLSS</sequence>
<evidence type="ECO:0000313" key="2">
    <source>
        <dbReference type="EnsemblPlants" id="OB08G12080.1"/>
    </source>
</evidence>
<keyword evidence="3" id="KW-1185">Reference proteome</keyword>
<name>J3MQ29_ORYBR</name>
<keyword evidence="1" id="KW-0812">Transmembrane</keyword>